<dbReference type="Proteomes" id="UP000274131">
    <property type="component" value="Unassembled WGS sequence"/>
</dbReference>
<dbReference type="WBParaSite" id="EVEC_0000633601-mRNA-1">
    <property type="protein sequence ID" value="EVEC_0000633601-mRNA-1"/>
    <property type="gene ID" value="EVEC_0000633601"/>
</dbReference>
<comment type="similarity">
    <text evidence="1">Belongs to the EIF1AD family.</text>
</comment>
<dbReference type="GO" id="GO:0003743">
    <property type="term" value="F:translation initiation factor activity"/>
    <property type="evidence" value="ECO:0007669"/>
    <property type="project" value="UniProtKB-UniRule"/>
</dbReference>
<evidence type="ECO:0000256" key="6">
    <source>
        <dbReference type="SAM" id="MobiDB-lite"/>
    </source>
</evidence>
<dbReference type="PANTHER" id="PTHR21641:SF0">
    <property type="entry name" value="RNA-BINDING PROTEIN EIF1AD-RELATED"/>
    <property type="match status" value="1"/>
</dbReference>
<evidence type="ECO:0000313" key="10">
    <source>
        <dbReference type="WBParaSite" id="EVEC_0000633601-mRNA-1"/>
    </source>
</evidence>
<dbReference type="AlphaFoldDB" id="A0A0N4V7R3"/>
<dbReference type="InterPro" id="IPR006196">
    <property type="entry name" value="RNA-binding_domain_S1_IF1"/>
</dbReference>
<name>A0A0N4V7R3_ENTVE</name>
<keyword evidence="3" id="KW-0694">RNA-binding</keyword>
<evidence type="ECO:0000313" key="9">
    <source>
        <dbReference type="Proteomes" id="UP000274131"/>
    </source>
</evidence>
<protein>
    <recommendedName>
        <fullName evidence="2">Probable RNA-binding protein EIF1AD</fullName>
    </recommendedName>
    <alternativeName>
        <fullName evidence="4">Eukaryotic translation initiation factor 1A domain-containing protein</fullName>
    </alternativeName>
</protein>
<reference evidence="8 9" key="2">
    <citation type="submission" date="2018-10" db="EMBL/GenBank/DDBJ databases">
        <authorList>
            <consortium name="Pathogen Informatics"/>
        </authorList>
    </citation>
    <scope>NUCLEOTIDE SEQUENCE [LARGE SCALE GENOMIC DNA]</scope>
</reference>
<feature type="domain" description="S1-like" evidence="7">
    <location>
        <begin position="14"/>
        <end position="89"/>
    </location>
</feature>
<keyword evidence="5" id="KW-0648">Protein biosynthesis</keyword>
<evidence type="ECO:0000256" key="3">
    <source>
        <dbReference type="ARBA" id="ARBA00022884"/>
    </source>
</evidence>
<dbReference type="Gene3D" id="2.40.50.140">
    <property type="entry name" value="Nucleic acid-binding proteins"/>
    <property type="match status" value="1"/>
</dbReference>
<evidence type="ECO:0000256" key="4">
    <source>
        <dbReference type="ARBA" id="ARBA00031998"/>
    </source>
</evidence>
<keyword evidence="5" id="KW-0396">Initiation factor</keyword>
<dbReference type="SMART" id="SM00652">
    <property type="entry name" value="eIF1a"/>
    <property type="match status" value="1"/>
</dbReference>
<evidence type="ECO:0000313" key="8">
    <source>
        <dbReference type="EMBL" id="VDD91196.1"/>
    </source>
</evidence>
<dbReference type="OrthoDB" id="1738325at2759"/>
<dbReference type="InterPro" id="IPR001253">
    <property type="entry name" value="TIF_eIF-1A"/>
</dbReference>
<evidence type="ECO:0000259" key="7">
    <source>
        <dbReference type="PROSITE" id="PS50832"/>
    </source>
</evidence>
<dbReference type="EMBL" id="UXUI01008322">
    <property type="protein sequence ID" value="VDD91196.1"/>
    <property type="molecule type" value="Genomic_DNA"/>
</dbReference>
<accession>A0A0N4V7R3</accession>
<sequence length="156" mass="18299">MSVATKRRYVTKMMESELVLPDEDDKVALILASRGNNLHEVEDENGKNYLVSMPTKFRKAVWIKRGKFVLVRPIKEGFKVKAEISHILDDENILYIREKKLWPQRFEAFAEKMTREARRNKESTDNRKHEFIDPDMLPPSDSDDEEGSDDGIFFIH</sequence>
<evidence type="ECO:0000256" key="2">
    <source>
        <dbReference type="ARBA" id="ARBA00020989"/>
    </source>
</evidence>
<keyword evidence="9" id="KW-1185">Reference proteome</keyword>
<dbReference type="STRING" id="51028.A0A0N4V7R3"/>
<organism evidence="10">
    <name type="scientific">Enterobius vermicularis</name>
    <name type="common">Human pinworm</name>
    <dbReference type="NCBI Taxonomy" id="51028"/>
    <lineage>
        <taxon>Eukaryota</taxon>
        <taxon>Metazoa</taxon>
        <taxon>Ecdysozoa</taxon>
        <taxon>Nematoda</taxon>
        <taxon>Chromadorea</taxon>
        <taxon>Rhabditida</taxon>
        <taxon>Spirurina</taxon>
        <taxon>Oxyuridomorpha</taxon>
        <taxon>Oxyuroidea</taxon>
        <taxon>Oxyuridae</taxon>
        <taxon>Enterobius</taxon>
    </lineage>
</organism>
<reference evidence="10" key="1">
    <citation type="submission" date="2017-02" db="UniProtKB">
        <authorList>
            <consortium name="WormBaseParasite"/>
        </authorList>
    </citation>
    <scope>IDENTIFICATION</scope>
</reference>
<feature type="compositionally biased region" description="Basic and acidic residues" evidence="6">
    <location>
        <begin position="117"/>
        <end position="132"/>
    </location>
</feature>
<dbReference type="SUPFAM" id="SSF50249">
    <property type="entry name" value="Nucleic acid-binding proteins"/>
    <property type="match status" value="1"/>
</dbReference>
<evidence type="ECO:0000256" key="1">
    <source>
        <dbReference type="ARBA" id="ARBA00007340"/>
    </source>
</evidence>
<evidence type="ECO:0000256" key="5">
    <source>
        <dbReference type="PROSITE-ProRule" id="PRU00181"/>
    </source>
</evidence>
<feature type="region of interest" description="Disordered" evidence="6">
    <location>
        <begin position="117"/>
        <end position="156"/>
    </location>
</feature>
<dbReference type="InterPro" id="IPR039294">
    <property type="entry name" value="EIF1AD"/>
</dbReference>
<gene>
    <name evidence="8" type="ORF">EVEC_LOCUS5947</name>
</gene>
<dbReference type="GO" id="GO:0005634">
    <property type="term" value="C:nucleus"/>
    <property type="evidence" value="ECO:0007669"/>
    <property type="project" value="TreeGrafter"/>
</dbReference>
<proteinExistence type="inferred from homology"/>
<dbReference type="InterPro" id="IPR012340">
    <property type="entry name" value="NA-bd_OB-fold"/>
</dbReference>
<dbReference type="GO" id="GO:0003723">
    <property type="term" value="F:RNA binding"/>
    <property type="evidence" value="ECO:0007669"/>
    <property type="project" value="UniProtKB-KW"/>
</dbReference>
<dbReference type="PROSITE" id="PS50832">
    <property type="entry name" value="S1_IF1_TYPE"/>
    <property type="match status" value="1"/>
</dbReference>
<dbReference type="PANTHER" id="PTHR21641">
    <property type="entry name" value="TRANSLATION INITIATION FACTOR-RELATED"/>
    <property type="match status" value="1"/>
</dbReference>
<dbReference type="Pfam" id="PF01176">
    <property type="entry name" value="eIF-1a"/>
    <property type="match status" value="1"/>
</dbReference>